<evidence type="ECO:0000313" key="1">
    <source>
        <dbReference type="EMBL" id="MEE1944888.1"/>
    </source>
</evidence>
<accession>A0ABU7I615</accession>
<proteinExistence type="predicted"/>
<dbReference type="SUPFAM" id="SSF55166">
    <property type="entry name" value="Hedgehog/DD-peptidase"/>
    <property type="match status" value="1"/>
</dbReference>
<name>A0ABU7I615_9SPHI</name>
<gene>
    <name evidence="1" type="ORF">VRU48_07215</name>
</gene>
<protein>
    <recommendedName>
        <fullName evidence="3">Peptidase M15C domain-containing protein</fullName>
    </recommendedName>
</protein>
<keyword evidence="2" id="KW-1185">Reference proteome</keyword>
<dbReference type="EMBL" id="JAZDQT010000001">
    <property type="protein sequence ID" value="MEE1944888.1"/>
    <property type="molecule type" value="Genomic_DNA"/>
</dbReference>
<dbReference type="RefSeq" id="WP_330107247.1">
    <property type="nucleotide sequence ID" value="NZ_JAZDQT010000001.1"/>
</dbReference>
<dbReference type="Proteomes" id="UP001336835">
    <property type="component" value="Unassembled WGS sequence"/>
</dbReference>
<comment type="caution">
    <text evidence="1">The sequence shown here is derived from an EMBL/GenBank/DDBJ whole genome shotgun (WGS) entry which is preliminary data.</text>
</comment>
<evidence type="ECO:0000313" key="2">
    <source>
        <dbReference type="Proteomes" id="UP001336835"/>
    </source>
</evidence>
<reference evidence="1 2" key="1">
    <citation type="submission" date="2024-01" db="EMBL/GenBank/DDBJ databases">
        <title>Pedobacter sp. nov., isolated from fresh soil.</title>
        <authorList>
            <person name="Le N.T.T."/>
        </authorList>
    </citation>
    <scope>NUCLEOTIDE SEQUENCE [LARGE SCALE GENOMIC DNA]</scope>
    <source>
        <strain evidence="1 2">KR3-3</strain>
    </source>
</reference>
<organism evidence="1 2">
    <name type="scientific">Pedobacter albus</name>
    <dbReference type="NCBI Taxonomy" id="3113905"/>
    <lineage>
        <taxon>Bacteria</taxon>
        <taxon>Pseudomonadati</taxon>
        <taxon>Bacteroidota</taxon>
        <taxon>Sphingobacteriia</taxon>
        <taxon>Sphingobacteriales</taxon>
        <taxon>Sphingobacteriaceae</taxon>
        <taxon>Pedobacter</taxon>
    </lineage>
</organism>
<dbReference type="Gene3D" id="3.30.1380.10">
    <property type="match status" value="1"/>
</dbReference>
<evidence type="ECO:0008006" key="3">
    <source>
        <dbReference type="Google" id="ProtNLM"/>
    </source>
</evidence>
<sequence>MNNSDKIKAIQLKAGLKVDGIVSLKTWIGIYDLLFEALPTETGQAALIKAIQQKLQIEAEGKPSAKTLDRAYVAIFGSEANTDSLEEYQYEVAQEQQEDLYNETILKKMPKEVVPFAKELIHIAADEGICLRLINSLKVEDQNKAKERKHQLSRHIFIDAQSNFSSCNFGLAFDIGIFERNTTGELIFKDQSPLYAKVAQLGESIGLTCASSNKNSTAVPHFELRPAWAVRMKESEMIKELYRRKKENINLLAFI</sequence>
<dbReference type="InterPro" id="IPR009045">
    <property type="entry name" value="Zn_M74/Hedgehog-like"/>
</dbReference>